<evidence type="ECO:0000256" key="6">
    <source>
        <dbReference type="RuleBase" id="RU004414"/>
    </source>
</evidence>
<accession>A0A1F4T624</accession>
<evidence type="ECO:0000313" key="9">
    <source>
        <dbReference type="Proteomes" id="UP000178602"/>
    </source>
</evidence>
<feature type="region of interest" description="Disordered" evidence="7">
    <location>
        <begin position="1"/>
        <end position="21"/>
    </location>
</feature>
<dbReference type="InterPro" id="IPR020798">
    <property type="entry name" value="Ribosomal_uL16_CS"/>
</dbReference>
<name>A0A1F4T624_UNCSA</name>
<dbReference type="PROSITE" id="PS00701">
    <property type="entry name" value="RIBOSOMAL_L16_2"/>
    <property type="match status" value="1"/>
</dbReference>
<dbReference type="EMBL" id="MEUG01000001">
    <property type="protein sequence ID" value="OGC28000.1"/>
    <property type="molecule type" value="Genomic_DNA"/>
</dbReference>
<keyword evidence="6" id="KW-0694">RNA-binding</keyword>
<keyword evidence="3 5" id="KW-0689">Ribosomal protein</keyword>
<keyword evidence="2 6" id="KW-0820">tRNA-binding</keyword>
<dbReference type="GO" id="GO:0000049">
    <property type="term" value="F:tRNA binding"/>
    <property type="evidence" value="ECO:0007669"/>
    <property type="project" value="UniProtKB-KW"/>
</dbReference>
<dbReference type="InterPro" id="IPR047873">
    <property type="entry name" value="Ribosomal_uL16"/>
</dbReference>
<comment type="subunit">
    <text evidence="6">Part of the 50S ribosomal subunit.</text>
</comment>
<dbReference type="InterPro" id="IPR016180">
    <property type="entry name" value="Ribosomal_uL16_dom"/>
</dbReference>
<dbReference type="FunFam" id="3.90.1170.10:FF:000001">
    <property type="entry name" value="50S ribosomal protein L16"/>
    <property type="match status" value="1"/>
</dbReference>
<dbReference type="PANTHER" id="PTHR12220">
    <property type="entry name" value="50S/60S RIBOSOMAL PROTEIN L16"/>
    <property type="match status" value="1"/>
</dbReference>
<comment type="similarity">
    <text evidence="1 5">Belongs to the universal ribosomal protein uL16 family.</text>
</comment>
<reference evidence="8 9" key="1">
    <citation type="journal article" date="2016" name="Nat. Commun.">
        <title>Thousands of microbial genomes shed light on interconnected biogeochemical processes in an aquifer system.</title>
        <authorList>
            <person name="Anantharaman K."/>
            <person name="Brown C.T."/>
            <person name="Hug L.A."/>
            <person name="Sharon I."/>
            <person name="Castelle C.J."/>
            <person name="Probst A.J."/>
            <person name="Thomas B.C."/>
            <person name="Singh A."/>
            <person name="Wilkins M.J."/>
            <person name="Karaoz U."/>
            <person name="Brodie E.L."/>
            <person name="Williams K.H."/>
            <person name="Hubbard S.S."/>
            <person name="Banfield J.F."/>
        </authorList>
    </citation>
    <scope>NUCLEOTIDE SEQUENCE [LARGE SCALE GENOMIC DNA]</scope>
</reference>
<dbReference type="Proteomes" id="UP000178602">
    <property type="component" value="Unassembled WGS sequence"/>
</dbReference>
<evidence type="ECO:0000256" key="1">
    <source>
        <dbReference type="ARBA" id="ARBA00008931"/>
    </source>
</evidence>
<dbReference type="GO" id="GO:0006412">
    <property type="term" value="P:translation"/>
    <property type="evidence" value="ECO:0007669"/>
    <property type="project" value="InterPro"/>
</dbReference>
<dbReference type="InterPro" id="IPR000114">
    <property type="entry name" value="Ribosomal_uL16_bact-type"/>
</dbReference>
<protein>
    <recommendedName>
        <fullName evidence="6">50S ribosomal protein L16</fullName>
    </recommendedName>
</protein>
<keyword evidence="6" id="KW-0699">rRNA-binding</keyword>
<dbReference type="InterPro" id="IPR036920">
    <property type="entry name" value="Ribosomal_uL16_sf"/>
</dbReference>
<dbReference type="GO" id="GO:0019843">
    <property type="term" value="F:rRNA binding"/>
    <property type="evidence" value="ECO:0007669"/>
    <property type="project" value="UniProtKB-KW"/>
</dbReference>
<sequence>MGLIPSKQKFRKHQRRRLKGRASRGNTLHYGEFGLQSEECVYLTTNQIESARKAMTHFFKRGGKIWLRVCADKVVTARAAETRMGGGKGAPVKFVVPIKRGHIIFEIAGVSLEDAQQAFALASYKLPMATRLVVKQ</sequence>
<dbReference type="GO" id="GO:0022625">
    <property type="term" value="C:cytosolic large ribosomal subunit"/>
    <property type="evidence" value="ECO:0007669"/>
    <property type="project" value="TreeGrafter"/>
</dbReference>
<dbReference type="GO" id="GO:0003735">
    <property type="term" value="F:structural constituent of ribosome"/>
    <property type="evidence" value="ECO:0007669"/>
    <property type="project" value="InterPro"/>
</dbReference>
<evidence type="ECO:0000256" key="7">
    <source>
        <dbReference type="SAM" id="MobiDB-lite"/>
    </source>
</evidence>
<dbReference type="AlphaFoldDB" id="A0A1F4T624"/>
<dbReference type="PRINTS" id="PR00060">
    <property type="entry name" value="RIBOSOMALL16"/>
</dbReference>
<comment type="caution">
    <text evidence="8">The sequence shown here is derived from an EMBL/GenBank/DDBJ whole genome shotgun (WGS) entry which is preliminary data.</text>
</comment>
<proteinExistence type="inferred from homology"/>
<evidence type="ECO:0000256" key="2">
    <source>
        <dbReference type="ARBA" id="ARBA00022555"/>
    </source>
</evidence>
<comment type="function">
    <text evidence="6">Binds 23S rRNA and is also seen to make contacts with the A and possibly P site tRNAs.</text>
</comment>
<dbReference type="SUPFAM" id="SSF54686">
    <property type="entry name" value="Ribosomal protein L16p/L10e"/>
    <property type="match status" value="1"/>
</dbReference>
<dbReference type="Gene3D" id="3.90.1170.10">
    <property type="entry name" value="Ribosomal protein L10e/L16"/>
    <property type="match status" value="1"/>
</dbReference>
<gene>
    <name evidence="8" type="ORF">A3K49_03245</name>
</gene>
<keyword evidence="4 5" id="KW-0687">Ribonucleoprotein</keyword>
<dbReference type="CDD" id="cd01433">
    <property type="entry name" value="Ribosomal_L16_L10e"/>
    <property type="match status" value="1"/>
</dbReference>
<evidence type="ECO:0000313" key="8">
    <source>
        <dbReference type="EMBL" id="OGC28000.1"/>
    </source>
</evidence>
<evidence type="ECO:0000256" key="4">
    <source>
        <dbReference type="ARBA" id="ARBA00023274"/>
    </source>
</evidence>
<dbReference type="PANTHER" id="PTHR12220:SF13">
    <property type="entry name" value="LARGE RIBOSOMAL SUBUNIT PROTEIN UL16M"/>
    <property type="match status" value="1"/>
</dbReference>
<evidence type="ECO:0000256" key="3">
    <source>
        <dbReference type="ARBA" id="ARBA00022980"/>
    </source>
</evidence>
<organism evidence="8 9">
    <name type="scientific">candidate division WOR-1 bacterium RIFOXYC12_FULL_54_18</name>
    <dbReference type="NCBI Taxonomy" id="1802584"/>
    <lineage>
        <taxon>Bacteria</taxon>
        <taxon>Bacillati</taxon>
        <taxon>Saganbacteria</taxon>
    </lineage>
</organism>
<feature type="compositionally biased region" description="Basic residues" evidence="7">
    <location>
        <begin position="8"/>
        <end position="21"/>
    </location>
</feature>
<dbReference type="NCBIfam" id="TIGR01164">
    <property type="entry name" value="rplP_bact"/>
    <property type="match status" value="1"/>
</dbReference>
<dbReference type="Pfam" id="PF00252">
    <property type="entry name" value="Ribosomal_L16"/>
    <property type="match status" value="1"/>
</dbReference>
<evidence type="ECO:0000256" key="5">
    <source>
        <dbReference type="RuleBase" id="RU004413"/>
    </source>
</evidence>